<gene>
    <name evidence="2" type="ORF">A3H40_04145</name>
</gene>
<comment type="caution">
    <text evidence="2">The sequence shown here is derived from an EMBL/GenBank/DDBJ whole genome shotgun (WGS) entry which is preliminary data.</text>
</comment>
<evidence type="ECO:0000313" key="3">
    <source>
        <dbReference type="Proteomes" id="UP000177057"/>
    </source>
</evidence>
<feature type="domain" description="DUF5667" evidence="1">
    <location>
        <begin position="47"/>
        <end position="142"/>
    </location>
</feature>
<reference evidence="2 3" key="1">
    <citation type="journal article" date="2016" name="Nat. Commun.">
        <title>Thousands of microbial genomes shed light on interconnected biogeochemical processes in an aquifer system.</title>
        <authorList>
            <person name="Anantharaman K."/>
            <person name="Brown C.T."/>
            <person name="Hug L.A."/>
            <person name="Sharon I."/>
            <person name="Castelle C.J."/>
            <person name="Probst A.J."/>
            <person name="Thomas B.C."/>
            <person name="Singh A."/>
            <person name="Wilkins M.J."/>
            <person name="Karaoz U."/>
            <person name="Brodie E.L."/>
            <person name="Williams K.H."/>
            <person name="Hubbard S.S."/>
            <person name="Banfield J.F."/>
        </authorList>
    </citation>
    <scope>NUCLEOTIDE SEQUENCE [LARGE SCALE GENOMIC DNA]</scope>
</reference>
<evidence type="ECO:0000313" key="2">
    <source>
        <dbReference type="EMBL" id="OGE72407.1"/>
    </source>
</evidence>
<dbReference type="AlphaFoldDB" id="A0A1F5N464"/>
<dbReference type="STRING" id="1797794.A3H40_04145"/>
<proteinExistence type="predicted"/>
<evidence type="ECO:0000259" key="1">
    <source>
        <dbReference type="Pfam" id="PF18915"/>
    </source>
</evidence>
<dbReference type="InterPro" id="IPR043725">
    <property type="entry name" value="DUF5667"/>
</dbReference>
<organism evidence="2 3">
    <name type="scientific">Candidatus Daviesbacteria bacterium RIFCSPLOWO2_02_FULL_38_15</name>
    <dbReference type="NCBI Taxonomy" id="1797794"/>
    <lineage>
        <taxon>Bacteria</taxon>
        <taxon>Candidatus Daviesiibacteriota</taxon>
    </lineage>
</organism>
<accession>A0A1F5N464</accession>
<protein>
    <recommendedName>
        <fullName evidence="1">DUF5667 domain-containing protein</fullName>
    </recommendedName>
</protein>
<dbReference type="Pfam" id="PF18915">
    <property type="entry name" value="DUF5667"/>
    <property type="match status" value="1"/>
</dbReference>
<dbReference type="Proteomes" id="UP000177057">
    <property type="component" value="Unassembled WGS sequence"/>
</dbReference>
<name>A0A1F5N464_9BACT</name>
<sequence length="164" mass="19346">MVINLIVFLFISILYIHSSGTSYALKHTLITEQELHSTGFTGYEPINPNLLIYPIKQITEKIELLLIFNKQDKEKYQYTILDKRFKELVFIINFKKTGFLEETVARYNANIGKLIKNNKDFSSNYKDKLSEYIKILKTLQDRYDSISSYRLLIQYAIDTTKRLI</sequence>
<dbReference type="EMBL" id="MFDV01000008">
    <property type="protein sequence ID" value="OGE72407.1"/>
    <property type="molecule type" value="Genomic_DNA"/>
</dbReference>